<comment type="caution">
    <text evidence="2">The sequence shown here is derived from an EMBL/GenBank/DDBJ whole genome shotgun (WGS) entry which is preliminary data.</text>
</comment>
<accession>A0AAE0WM16</accession>
<dbReference type="EMBL" id="JAUTXT010000020">
    <property type="protein sequence ID" value="KAK3674256.1"/>
    <property type="molecule type" value="Genomic_DNA"/>
</dbReference>
<dbReference type="Proteomes" id="UP001274830">
    <property type="component" value="Unassembled WGS sequence"/>
</dbReference>
<evidence type="ECO:0000313" key="2">
    <source>
        <dbReference type="EMBL" id="KAK3674256.1"/>
    </source>
</evidence>
<sequence>MSAANEHGQGVSHAKDSALPQKAQEAVPGSVEHKVPDALHDTGSNEQTGKVSHATGKSIVPETLQQGLPEKVEKVVPNALHDTSGAKFSDGSVGK</sequence>
<feature type="region of interest" description="Disordered" evidence="1">
    <location>
        <begin position="1"/>
        <end position="69"/>
    </location>
</feature>
<protein>
    <submittedName>
        <fullName evidence="2">Uncharacterized protein</fullName>
    </submittedName>
</protein>
<feature type="compositionally biased region" description="Basic and acidic residues" evidence="1">
    <location>
        <begin position="31"/>
        <end position="40"/>
    </location>
</feature>
<reference evidence="2" key="1">
    <citation type="submission" date="2023-07" db="EMBL/GenBank/DDBJ databases">
        <title>Black Yeasts Isolated from many extreme environments.</title>
        <authorList>
            <person name="Coleine C."/>
            <person name="Stajich J.E."/>
            <person name="Selbmann L."/>
        </authorList>
    </citation>
    <scope>NUCLEOTIDE SEQUENCE</scope>
    <source>
        <strain evidence="2">CCFEE 5485</strain>
    </source>
</reference>
<evidence type="ECO:0000313" key="3">
    <source>
        <dbReference type="Proteomes" id="UP001274830"/>
    </source>
</evidence>
<organism evidence="2 3">
    <name type="scientific">Recurvomyces mirabilis</name>
    <dbReference type="NCBI Taxonomy" id="574656"/>
    <lineage>
        <taxon>Eukaryota</taxon>
        <taxon>Fungi</taxon>
        <taxon>Dikarya</taxon>
        <taxon>Ascomycota</taxon>
        <taxon>Pezizomycotina</taxon>
        <taxon>Dothideomycetes</taxon>
        <taxon>Dothideomycetidae</taxon>
        <taxon>Mycosphaerellales</taxon>
        <taxon>Teratosphaeriaceae</taxon>
        <taxon>Recurvomyces</taxon>
    </lineage>
</organism>
<name>A0AAE0WM16_9PEZI</name>
<keyword evidence="3" id="KW-1185">Reference proteome</keyword>
<evidence type="ECO:0000256" key="1">
    <source>
        <dbReference type="SAM" id="MobiDB-lite"/>
    </source>
</evidence>
<proteinExistence type="predicted"/>
<dbReference type="AlphaFoldDB" id="A0AAE0WM16"/>
<gene>
    <name evidence="2" type="ORF">LTR78_005725</name>
</gene>